<keyword evidence="5" id="KW-1185">Reference proteome</keyword>
<evidence type="ECO:0000313" key="4">
    <source>
        <dbReference type="EMBL" id="MBJ3813331.1"/>
    </source>
</evidence>
<accession>A0ABS0XK17</accession>
<gene>
    <name evidence="4" type="ORF">JGB26_40895</name>
</gene>
<dbReference type="InterPro" id="IPR048284">
    <property type="entry name" value="EryCIII-like_N"/>
</dbReference>
<dbReference type="SUPFAM" id="SSF53756">
    <property type="entry name" value="UDP-Glycosyltransferase/glycogen phosphorylase"/>
    <property type="match status" value="1"/>
</dbReference>
<evidence type="ECO:0000256" key="1">
    <source>
        <dbReference type="ARBA" id="ARBA00022679"/>
    </source>
</evidence>
<evidence type="ECO:0000313" key="5">
    <source>
        <dbReference type="Proteomes" id="UP000634780"/>
    </source>
</evidence>
<keyword evidence="1" id="KW-0808">Transferase</keyword>
<proteinExistence type="predicted"/>
<comment type="caution">
    <text evidence="4">The sequence shown here is derived from an EMBL/GenBank/DDBJ whole genome shotgun (WGS) entry which is preliminary data.</text>
</comment>
<feature type="domain" description="Erythromycin biosynthesis protein CIII-like N-terminal" evidence="3">
    <location>
        <begin position="23"/>
        <end position="65"/>
    </location>
</feature>
<dbReference type="EMBL" id="JAEKOZ010000077">
    <property type="protein sequence ID" value="MBJ3813331.1"/>
    <property type="molecule type" value="Genomic_DNA"/>
</dbReference>
<evidence type="ECO:0000256" key="2">
    <source>
        <dbReference type="SAM" id="SignalP"/>
    </source>
</evidence>
<dbReference type="Proteomes" id="UP000634780">
    <property type="component" value="Unassembled WGS sequence"/>
</dbReference>
<organism evidence="4 5">
    <name type="scientific">Streptomyces flavofungini</name>
    <dbReference type="NCBI Taxonomy" id="68200"/>
    <lineage>
        <taxon>Bacteria</taxon>
        <taxon>Bacillati</taxon>
        <taxon>Actinomycetota</taxon>
        <taxon>Actinomycetes</taxon>
        <taxon>Kitasatosporales</taxon>
        <taxon>Streptomycetaceae</taxon>
        <taxon>Streptomyces</taxon>
    </lineage>
</organism>
<feature type="signal peptide" evidence="2">
    <location>
        <begin position="1"/>
        <end position="23"/>
    </location>
</feature>
<name>A0ABS0XK17_9ACTN</name>
<dbReference type="Gene3D" id="3.40.50.2000">
    <property type="entry name" value="Glycogen Phosphorylase B"/>
    <property type="match status" value="1"/>
</dbReference>
<reference evidence="4 5" key="1">
    <citation type="submission" date="2020-12" db="EMBL/GenBank/DDBJ databases">
        <title>Streptomyces typhae sp. nov., a novel endophytic actinomycete isolated from the root of cattail pollen (Typha angustifolia L.).</title>
        <authorList>
            <person name="Peng C."/>
            <person name="Liu C."/>
        </authorList>
    </citation>
    <scope>NUCLEOTIDE SEQUENCE [LARGE SCALE GENOMIC DNA]</scope>
    <source>
        <strain evidence="4 5">JCM 4753</strain>
    </source>
</reference>
<evidence type="ECO:0000259" key="3">
    <source>
        <dbReference type="Pfam" id="PF21036"/>
    </source>
</evidence>
<keyword evidence="2" id="KW-0732">Signal</keyword>
<protein>
    <submittedName>
        <fullName evidence="4">Activator-dependent family glycosyltransferase</fullName>
    </submittedName>
</protein>
<dbReference type="Pfam" id="PF21036">
    <property type="entry name" value="EryCIII-like_N"/>
    <property type="match status" value="1"/>
</dbReference>
<feature type="chain" id="PRO_5047210791" evidence="2">
    <location>
        <begin position="24"/>
        <end position="106"/>
    </location>
</feature>
<sequence length="106" mass="11983">MRILFTAYAVRTHFFSMVSLAHALDTAGHEVRVASQPELVPEITRAGLTAVPVGRDHQLWRVLRARHGDERWSALPPFDVADVAGELLSLEYVRAGYGDVVPWWFR</sequence>
<feature type="non-terminal residue" evidence="4">
    <location>
        <position position="106"/>
    </location>
</feature>